<dbReference type="RefSeq" id="WP_148568504.1">
    <property type="nucleotide sequence ID" value="NZ_RXYA01000018.1"/>
</dbReference>
<organism evidence="1 2">
    <name type="scientific">Acetobacterium paludosum</name>
    <dbReference type="NCBI Taxonomy" id="52693"/>
    <lineage>
        <taxon>Bacteria</taxon>
        <taxon>Bacillati</taxon>
        <taxon>Bacillota</taxon>
        <taxon>Clostridia</taxon>
        <taxon>Eubacteriales</taxon>
        <taxon>Eubacteriaceae</taxon>
        <taxon>Acetobacterium</taxon>
    </lineage>
</organism>
<dbReference type="OrthoDB" id="2664490at2"/>
<keyword evidence="2" id="KW-1185">Reference proteome</keyword>
<comment type="caution">
    <text evidence="1">The sequence shown here is derived from an EMBL/GenBank/DDBJ whole genome shotgun (WGS) entry which is preliminary data.</text>
</comment>
<dbReference type="AlphaFoldDB" id="A0A923HYI7"/>
<accession>A0A923HYI7</accession>
<sequence length="206" mass="23068">MDIADNALMTLADLKSLSGIANTDTSNDVKLQFLINSASQEIENILGRKIKKSQYTEKAKGNNRLTIKTKNYPLLEVAEIKTNGSLVNELDYSFEESGIIEGIRPWGASGLQQGISNFMVQRSSNIEISYTAGYILPKDATTLEPRTLPYDLELSAYRMINGLVALTEQGTEGLKSFSISDVSWTWDKEYMQSVLPTILRYREVRI</sequence>
<proteinExistence type="predicted"/>
<evidence type="ECO:0000313" key="1">
    <source>
        <dbReference type="EMBL" id="MBC3889510.1"/>
    </source>
</evidence>
<reference evidence="1" key="1">
    <citation type="submission" date="2019-10" db="EMBL/GenBank/DDBJ databases">
        <authorList>
            <person name="Ross D.E."/>
            <person name="Gulliver D."/>
        </authorList>
    </citation>
    <scope>NUCLEOTIDE SEQUENCE</scope>
    <source>
        <strain evidence="1">DER-2019</strain>
    </source>
</reference>
<protein>
    <recommendedName>
        <fullName evidence="3">Phage gp6-like head-tail connector protein</fullName>
    </recommendedName>
</protein>
<gene>
    <name evidence="1" type="ORF">GH810_14445</name>
</gene>
<dbReference type="Pfam" id="PF05135">
    <property type="entry name" value="Phage_connect_1"/>
    <property type="match status" value="1"/>
</dbReference>
<dbReference type="InterPro" id="IPR021146">
    <property type="entry name" value="Phage_gp6-like_head-tail"/>
</dbReference>
<reference evidence="1" key="2">
    <citation type="submission" date="2020-10" db="EMBL/GenBank/DDBJ databases">
        <title>Comparative genomics of the Acetobacterium genus.</title>
        <authorList>
            <person name="Marshall C."/>
            <person name="May H."/>
            <person name="Norman S."/>
        </authorList>
    </citation>
    <scope>NUCLEOTIDE SEQUENCE</scope>
    <source>
        <strain evidence="1">DER-2019</strain>
    </source>
</reference>
<name>A0A923HYI7_9FIRM</name>
<evidence type="ECO:0008006" key="3">
    <source>
        <dbReference type="Google" id="ProtNLM"/>
    </source>
</evidence>
<evidence type="ECO:0000313" key="2">
    <source>
        <dbReference type="Proteomes" id="UP000616595"/>
    </source>
</evidence>
<dbReference type="Proteomes" id="UP000616595">
    <property type="component" value="Unassembled WGS sequence"/>
</dbReference>
<dbReference type="EMBL" id="WJBD01000019">
    <property type="protein sequence ID" value="MBC3889510.1"/>
    <property type="molecule type" value="Genomic_DNA"/>
</dbReference>